<dbReference type="PROSITE" id="PS00028">
    <property type="entry name" value="ZINC_FINGER_C2H2_1"/>
    <property type="match status" value="1"/>
</dbReference>
<dbReference type="Proteomes" id="UP000743370">
    <property type="component" value="Unassembled WGS sequence"/>
</dbReference>
<feature type="region of interest" description="Disordered" evidence="3">
    <location>
        <begin position="680"/>
        <end position="719"/>
    </location>
</feature>
<evidence type="ECO:0000256" key="1">
    <source>
        <dbReference type="PROSITE-ProRule" id="PRU00042"/>
    </source>
</evidence>
<evidence type="ECO:0000313" key="5">
    <source>
        <dbReference type="EMBL" id="KAG2384780.1"/>
    </source>
</evidence>
<evidence type="ECO:0000259" key="4">
    <source>
        <dbReference type="PROSITE" id="PS50157"/>
    </source>
</evidence>
<evidence type="ECO:0000256" key="3">
    <source>
        <dbReference type="SAM" id="MobiDB-lite"/>
    </source>
</evidence>
<organism evidence="5 6">
    <name type="scientific">Phaseolus angularis</name>
    <name type="common">Azuki bean</name>
    <name type="synonym">Vigna angularis</name>
    <dbReference type="NCBI Taxonomy" id="3914"/>
    <lineage>
        <taxon>Eukaryota</taxon>
        <taxon>Viridiplantae</taxon>
        <taxon>Streptophyta</taxon>
        <taxon>Embryophyta</taxon>
        <taxon>Tracheophyta</taxon>
        <taxon>Spermatophyta</taxon>
        <taxon>Magnoliopsida</taxon>
        <taxon>eudicotyledons</taxon>
        <taxon>Gunneridae</taxon>
        <taxon>Pentapetalae</taxon>
        <taxon>rosids</taxon>
        <taxon>fabids</taxon>
        <taxon>Fabales</taxon>
        <taxon>Fabaceae</taxon>
        <taxon>Papilionoideae</taxon>
        <taxon>50 kb inversion clade</taxon>
        <taxon>NPAAA clade</taxon>
        <taxon>indigoferoid/millettioid clade</taxon>
        <taxon>Phaseoleae</taxon>
        <taxon>Vigna</taxon>
    </lineage>
</organism>
<dbReference type="AlphaFoldDB" id="A0A8T0JYS5"/>
<keyword evidence="2" id="KW-0175">Coiled coil</keyword>
<feature type="region of interest" description="Disordered" evidence="3">
    <location>
        <begin position="587"/>
        <end position="620"/>
    </location>
</feature>
<dbReference type="GO" id="GO:0008270">
    <property type="term" value="F:zinc ion binding"/>
    <property type="evidence" value="ECO:0007669"/>
    <property type="project" value="UniProtKB-KW"/>
</dbReference>
<protein>
    <recommendedName>
        <fullName evidence="4">C2H2-type domain-containing protein</fullName>
    </recommendedName>
</protein>
<dbReference type="InterPro" id="IPR013087">
    <property type="entry name" value="Znf_C2H2_type"/>
</dbReference>
<evidence type="ECO:0000313" key="6">
    <source>
        <dbReference type="Proteomes" id="UP000743370"/>
    </source>
</evidence>
<dbReference type="EMBL" id="JABFOF010000008">
    <property type="protein sequence ID" value="KAG2384780.1"/>
    <property type="molecule type" value="Genomic_DNA"/>
</dbReference>
<feature type="region of interest" description="Disordered" evidence="3">
    <location>
        <begin position="755"/>
        <end position="784"/>
    </location>
</feature>
<comment type="caution">
    <text evidence="5">The sequence shown here is derived from an EMBL/GenBank/DDBJ whole genome shotgun (WGS) entry which is preliminary data.</text>
</comment>
<feature type="region of interest" description="Disordered" evidence="3">
    <location>
        <begin position="467"/>
        <end position="486"/>
    </location>
</feature>
<reference evidence="5 6" key="1">
    <citation type="submission" date="2020-05" db="EMBL/GenBank/DDBJ databases">
        <title>Vigna angularis (adzuki bean) Var. LongXiaoDou No. 4 denovo assembly.</title>
        <authorList>
            <person name="Xiang H."/>
        </authorList>
    </citation>
    <scope>NUCLEOTIDE SEQUENCE [LARGE SCALE GENOMIC DNA]</scope>
    <source>
        <tissue evidence="5">Leaf</tissue>
    </source>
</reference>
<feature type="coiled-coil region" evidence="2">
    <location>
        <begin position="316"/>
        <end position="377"/>
    </location>
</feature>
<sequence length="784" mass="88304">MKFSLDKASQLCITLNFLSNNFLADLLPAKTHCIPSAPLHRSSRLSSVSELSLPPHFRQFPLAKLKASSSADVMNTEEKDTIGGESSLHFPTPDGNSDHLLHLLYALDSQGVNNSFSSLSVHIFGGWPLLSPLNVQLHKCDKCSREFCSPMNYRRHIRVDHRKKNLDKEFTKNRDLLEAYWDKLSAEEAKEVISLENVVLEEVPGSSILKSLKTLVLNQRFYSFPAHYLMAGTVLLDILQAKSSSFPISSQVLFNILDEASEKTFLCGTAESVQRYVFVGDAGNNGLELRNIIAFTSFLLEQKLYELLFTKVKAWLTAKEAEALRCQKQLVEEEEAAQKRQAEILERKRQKKLRQKEQKAREQRHKAEAEINGYIESAVKALSLSEASLETHNFEAHNPNAFSDNVASPVPPQYIDTNKEINEDTRSEYDTIADQNLERWSEAEDLHTDQISPLPNFEVNQKHEAHNPNAFSDNVASPVPPQCIDTNKEMNEDIRSEYDTIADQNLERWSEADDLHTDQISPLPNLEVNQKHEAHNPNAFSDNVASPVPPQCIDTNKEMNEDIRSEYDTIADQNLERWSEADDLHTDQISPLPNLEVNQKHEANNDNKASAIGRGSEVWSPKSEEEIDKVVLKTTQEKKPDQLKNQLLIGSISINIDNCKQSEGNMVTSQKDSMVENVGKENSSWDKPMNTDPVSQHETEDQVPVQSDETEVSMGSTERTADIRRFQSFIQEAKAFLARRWEEALASDHVVLHISSDSESSSSEETQDSIADTKLPATSGANPD</sequence>
<accession>A0A8T0JYS5</accession>
<keyword evidence="1" id="KW-0479">Metal-binding</keyword>
<dbReference type="PANTHER" id="PTHR36055">
    <property type="entry name" value="C2H2-LIKE ZINC FINGER PROTEIN"/>
    <property type="match status" value="1"/>
</dbReference>
<proteinExistence type="predicted"/>
<feature type="compositionally biased region" description="Low complexity" evidence="3">
    <location>
        <begin position="755"/>
        <end position="764"/>
    </location>
</feature>
<keyword evidence="1" id="KW-0863">Zinc-finger</keyword>
<dbReference type="PANTHER" id="PTHR36055:SF4">
    <property type="entry name" value="ZINC FINGER PROTEIN, PUTATIVE-RELATED"/>
    <property type="match status" value="1"/>
</dbReference>
<feature type="domain" description="C2H2-type" evidence="4">
    <location>
        <begin position="138"/>
        <end position="166"/>
    </location>
</feature>
<name>A0A8T0JYS5_PHAAN</name>
<gene>
    <name evidence="5" type="ORF">HKW66_Vig0118720</name>
</gene>
<keyword evidence="1" id="KW-0862">Zinc</keyword>
<evidence type="ECO:0000256" key="2">
    <source>
        <dbReference type="SAM" id="Coils"/>
    </source>
</evidence>
<dbReference type="PROSITE" id="PS50157">
    <property type="entry name" value="ZINC_FINGER_C2H2_2"/>
    <property type="match status" value="1"/>
</dbReference>